<reference evidence="3 4" key="1">
    <citation type="submission" date="2019-07" db="EMBL/GenBank/DDBJ databases">
        <title>Whole genome shotgun sequence of Swaminathania salitolerans NBRC 104436.</title>
        <authorList>
            <person name="Hosoyama A."/>
            <person name="Uohara A."/>
            <person name="Ohji S."/>
            <person name="Ichikawa N."/>
        </authorList>
    </citation>
    <scope>NUCLEOTIDE SEQUENCE [LARGE SCALE GENOMIC DNA]</scope>
    <source>
        <strain evidence="3 4">NBRC 104436</strain>
    </source>
</reference>
<dbReference type="PANTHER" id="PTHR30327:SF1">
    <property type="entry name" value="UPF0301 PROTEIN YQGE"/>
    <property type="match status" value="1"/>
</dbReference>
<dbReference type="EMBL" id="BJVC01000003">
    <property type="protein sequence ID" value="GEL02418.1"/>
    <property type="molecule type" value="Genomic_DNA"/>
</dbReference>
<keyword evidence="4" id="KW-1185">Reference proteome</keyword>
<gene>
    <name evidence="3" type="ORF">SSA02_15810</name>
</gene>
<organism evidence="3 4">
    <name type="scientific">Swaminathania salitolerans</name>
    <dbReference type="NCBI Taxonomy" id="182838"/>
    <lineage>
        <taxon>Bacteria</taxon>
        <taxon>Pseudomonadati</taxon>
        <taxon>Pseudomonadota</taxon>
        <taxon>Alphaproteobacteria</taxon>
        <taxon>Acetobacterales</taxon>
        <taxon>Acetobacteraceae</taxon>
        <taxon>Swaminathania</taxon>
    </lineage>
</organism>
<protein>
    <recommendedName>
        <fullName evidence="2">UPF0301 protein SSA02_15810</fullName>
    </recommendedName>
</protein>
<dbReference type="RefSeq" id="WP_147093509.1">
    <property type="nucleotide sequence ID" value="NZ_BJVC01000003.1"/>
</dbReference>
<dbReference type="PANTHER" id="PTHR30327">
    <property type="entry name" value="UNCHARACTERIZED PROTEIN YQGE"/>
    <property type="match status" value="1"/>
</dbReference>
<dbReference type="HAMAP" id="MF_00758">
    <property type="entry name" value="UPF0301"/>
    <property type="match status" value="1"/>
</dbReference>
<proteinExistence type="inferred from homology"/>
<dbReference type="Proteomes" id="UP000321405">
    <property type="component" value="Unassembled WGS sequence"/>
</dbReference>
<name>A0A511BWP2_9PROT</name>
<evidence type="ECO:0000313" key="3">
    <source>
        <dbReference type="EMBL" id="GEL02418.1"/>
    </source>
</evidence>
<evidence type="ECO:0000256" key="1">
    <source>
        <dbReference type="ARBA" id="ARBA00009600"/>
    </source>
</evidence>
<dbReference type="AlphaFoldDB" id="A0A511BWP2"/>
<evidence type="ECO:0000313" key="4">
    <source>
        <dbReference type="Proteomes" id="UP000321405"/>
    </source>
</evidence>
<dbReference type="OrthoDB" id="9807486at2"/>
<dbReference type="GO" id="GO:0005829">
    <property type="term" value="C:cytosol"/>
    <property type="evidence" value="ECO:0007669"/>
    <property type="project" value="TreeGrafter"/>
</dbReference>
<dbReference type="SUPFAM" id="SSF143456">
    <property type="entry name" value="VC0467-like"/>
    <property type="match status" value="1"/>
</dbReference>
<evidence type="ECO:0000256" key="2">
    <source>
        <dbReference type="HAMAP-Rule" id="MF_00758"/>
    </source>
</evidence>
<dbReference type="InterPro" id="IPR003774">
    <property type="entry name" value="AlgH-like"/>
</dbReference>
<sequence>MASAFISPETGFTGRLLISSPMLGDSEFARSVVYICAHSPQDGAMGLIINRRASHPTLEALFDQLEITPSPPRRRINLCSGGPMEPSRGFVLHSADWKREDSLVINDENCLTASLDVLHDIANGDGPRHALLALGHASWEPGQLEDEVVRQNAWLCAPALDDLVFGRDQMPKWRKALASINIDPLSLSHHTGHA</sequence>
<comment type="similarity">
    <text evidence="1 2">Belongs to the UPF0301 (AlgH) family.</text>
</comment>
<dbReference type="Gene3D" id="3.40.1740.10">
    <property type="entry name" value="VC0467-like"/>
    <property type="match status" value="1"/>
</dbReference>
<dbReference type="Pfam" id="PF02622">
    <property type="entry name" value="DUF179"/>
    <property type="match status" value="1"/>
</dbReference>
<accession>A0A511BWP2</accession>
<comment type="caution">
    <text evidence="3">The sequence shown here is derived from an EMBL/GenBank/DDBJ whole genome shotgun (WGS) entry which is preliminary data.</text>
</comment>